<accession>A0A4S5BPP8</accession>
<comment type="caution">
    <text evidence="1">The sequence shown here is derived from an EMBL/GenBank/DDBJ whole genome shotgun (WGS) entry which is preliminary data.</text>
</comment>
<sequence>MKFLSKKTKIDIEPYISDLKRSTSDEKFLKFFEEKNNATPKASACILIGGNSLIFDYFLGRSKELEKDYLLIKDEYEGRIPKNFSAVCRVDEVHFICLGPKSKFYLWDRYKNDLYFDPLLANKYKKQDEKLELIAENFDELIGLIVDNDSDAEDDEYDHYEDPSVPFNDEDILGDFKNPELFFKQTPEAIQVQLKKLQLSKKGMELLALFAEKKLI</sequence>
<dbReference type="AlphaFoldDB" id="A0A4S5BPP8"/>
<evidence type="ECO:0000313" key="1">
    <source>
        <dbReference type="EMBL" id="THJ31586.1"/>
    </source>
</evidence>
<gene>
    <name evidence="1" type="ORF">E8K88_14840</name>
</gene>
<keyword evidence="2" id="KW-1185">Reference proteome</keyword>
<dbReference type="OrthoDB" id="9153086at2"/>
<proteinExistence type="predicted"/>
<organism evidence="1 2">
    <name type="scientific">Lampropedia aestuarii</name>
    <dbReference type="NCBI Taxonomy" id="2562762"/>
    <lineage>
        <taxon>Bacteria</taxon>
        <taxon>Pseudomonadati</taxon>
        <taxon>Pseudomonadota</taxon>
        <taxon>Betaproteobacteria</taxon>
        <taxon>Burkholderiales</taxon>
        <taxon>Comamonadaceae</taxon>
        <taxon>Lampropedia</taxon>
    </lineage>
</organism>
<name>A0A4S5BPP8_9BURK</name>
<evidence type="ECO:0008006" key="3">
    <source>
        <dbReference type="Google" id="ProtNLM"/>
    </source>
</evidence>
<dbReference type="Proteomes" id="UP000306236">
    <property type="component" value="Unassembled WGS sequence"/>
</dbReference>
<evidence type="ECO:0000313" key="2">
    <source>
        <dbReference type="Proteomes" id="UP000306236"/>
    </source>
</evidence>
<dbReference type="EMBL" id="SSWX01000022">
    <property type="protein sequence ID" value="THJ31586.1"/>
    <property type="molecule type" value="Genomic_DNA"/>
</dbReference>
<protein>
    <recommendedName>
        <fullName evidence="3">SMI1/KNR4 family protein</fullName>
    </recommendedName>
</protein>
<dbReference type="RefSeq" id="WP_136407458.1">
    <property type="nucleotide sequence ID" value="NZ_SSWX01000022.1"/>
</dbReference>
<reference evidence="1 2" key="1">
    <citation type="submission" date="2019-04" db="EMBL/GenBank/DDBJ databases">
        <title>Lampropedia sp YIM MLB12 draf genome.</title>
        <authorList>
            <person name="Wang Y.-X."/>
        </authorList>
    </citation>
    <scope>NUCLEOTIDE SEQUENCE [LARGE SCALE GENOMIC DNA]</scope>
    <source>
        <strain evidence="1 2">YIM MLB12</strain>
    </source>
</reference>